<feature type="compositionally biased region" description="Low complexity" evidence="1">
    <location>
        <begin position="102"/>
        <end position="120"/>
    </location>
</feature>
<dbReference type="AlphaFoldDB" id="A0A843W4J6"/>
<dbReference type="EMBL" id="NMUH01002430">
    <property type="protein sequence ID" value="MQL99924.1"/>
    <property type="molecule type" value="Genomic_DNA"/>
</dbReference>
<gene>
    <name evidence="2" type="ORF">Taro_032654</name>
</gene>
<sequence length="373" mass="40663">MGGRQHESTFGELATNWESATVDAAVYMGSEASQQEVKQALLGHEPRGDVPNLVSTPEEAVVVPLDPPVSSPLKTPAPPSPPSSSTAPLALATFKQPLPKHISSPTPFPATSSSPISSSTIPPPPIIEEPPALSSSAGPSSSDPFSARPSTPPPPTSIYSLHSPTPPSFITIIPEGARIQGEVIQDIKDEFEEEILRLVLSTSSHIHRTSSSSPAPKKRKVSKDLALSSEPQWFVIHHRKSWGPFIQREIKLVRHFQMFQDYRFVNKLPEVQTGQFRGAIAQLRTENPVNTSLQAQALAPVPQEHGHGGPSIMERFKRMAPPSFKGESDPLLAESWMREIEKIFRAIRCAKEGKVNLATYMLQGEIDDQSIPI</sequence>
<name>A0A843W4J6_COLES</name>
<evidence type="ECO:0000313" key="3">
    <source>
        <dbReference type="Proteomes" id="UP000652761"/>
    </source>
</evidence>
<feature type="compositionally biased region" description="Low complexity" evidence="1">
    <location>
        <begin position="129"/>
        <end position="149"/>
    </location>
</feature>
<dbReference type="Proteomes" id="UP000652761">
    <property type="component" value="Unassembled WGS sequence"/>
</dbReference>
<protein>
    <submittedName>
        <fullName evidence="2">Uncharacterized protein</fullName>
    </submittedName>
</protein>
<reference evidence="2" key="1">
    <citation type="submission" date="2017-07" db="EMBL/GenBank/DDBJ databases">
        <title>Taro Niue Genome Assembly and Annotation.</title>
        <authorList>
            <person name="Atibalentja N."/>
            <person name="Keating K."/>
            <person name="Fields C.J."/>
        </authorList>
    </citation>
    <scope>NUCLEOTIDE SEQUENCE</scope>
    <source>
        <strain evidence="2">Niue_2</strain>
        <tissue evidence="2">Leaf</tissue>
    </source>
</reference>
<feature type="compositionally biased region" description="Pro residues" evidence="1">
    <location>
        <begin position="65"/>
        <end position="82"/>
    </location>
</feature>
<evidence type="ECO:0000256" key="1">
    <source>
        <dbReference type="SAM" id="MobiDB-lite"/>
    </source>
</evidence>
<comment type="caution">
    <text evidence="2">The sequence shown here is derived from an EMBL/GenBank/DDBJ whole genome shotgun (WGS) entry which is preliminary data.</text>
</comment>
<keyword evidence="3" id="KW-1185">Reference proteome</keyword>
<proteinExistence type="predicted"/>
<feature type="compositionally biased region" description="Low complexity" evidence="1">
    <location>
        <begin position="83"/>
        <end position="93"/>
    </location>
</feature>
<feature type="region of interest" description="Disordered" evidence="1">
    <location>
        <begin position="34"/>
        <end position="161"/>
    </location>
</feature>
<evidence type="ECO:0000313" key="2">
    <source>
        <dbReference type="EMBL" id="MQL99924.1"/>
    </source>
</evidence>
<organism evidence="2 3">
    <name type="scientific">Colocasia esculenta</name>
    <name type="common">Wild taro</name>
    <name type="synonym">Arum esculentum</name>
    <dbReference type="NCBI Taxonomy" id="4460"/>
    <lineage>
        <taxon>Eukaryota</taxon>
        <taxon>Viridiplantae</taxon>
        <taxon>Streptophyta</taxon>
        <taxon>Embryophyta</taxon>
        <taxon>Tracheophyta</taxon>
        <taxon>Spermatophyta</taxon>
        <taxon>Magnoliopsida</taxon>
        <taxon>Liliopsida</taxon>
        <taxon>Araceae</taxon>
        <taxon>Aroideae</taxon>
        <taxon>Colocasieae</taxon>
        <taxon>Colocasia</taxon>
    </lineage>
</organism>
<accession>A0A843W4J6</accession>